<dbReference type="InterPro" id="IPR015890">
    <property type="entry name" value="Chorismate_C"/>
</dbReference>
<dbReference type="InterPro" id="IPR004561">
    <property type="entry name" value="IsoChor_synthase"/>
</dbReference>
<dbReference type="EC" id="5.4.4.2" evidence="3"/>
<dbReference type="EMBL" id="CAKJTI010000029">
    <property type="protein sequence ID" value="CAG9614488.1"/>
    <property type="molecule type" value="Genomic_DNA"/>
</dbReference>
<dbReference type="NCBIfam" id="TIGR00543">
    <property type="entry name" value="isochor_syn"/>
    <property type="match status" value="1"/>
</dbReference>
<dbReference type="Gene3D" id="3.60.120.10">
    <property type="entry name" value="Anthranilate synthase"/>
    <property type="match status" value="1"/>
</dbReference>
<dbReference type="PANTHER" id="PTHR42839:SF1">
    <property type="entry name" value="ISOCHORISMATE SYNTHASE MENF"/>
    <property type="match status" value="1"/>
</dbReference>
<dbReference type="GO" id="GO:0008909">
    <property type="term" value="F:isochorismate synthase activity"/>
    <property type="evidence" value="ECO:0007669"/>
    <property type="project" value="UniProtKB-EC"/>
</dbReference>
<sequence>MIQTKQHDVKDVILTAIQRAADGQVLVSFVKQVEWIDPLLFYAAGTQFGYRDRCYFADPSQHVIFAGVGSAFTIANSSNKRFQNARQEWTRLKDEAVIHRDTYEFGTGPLLFGGFAFDPRKERTDLWKSFHDTTLQLPVFLLTVKNEKAWLTVNRFVSGNDCAEKIYEELQNAEEQLLQQSKDSFVEEHVTILSKVEVEPEKWLRAIEQVQKEMKRGAVQKVVLAREMQLVMDKDVDSASVLATLRIGQPDCYVFAFDYKGTCFLGATPERLLRKEGETYTSMCLAGSIGRGASEEETKENGYELLHDEKNLAEHDYVVNMIRSVLTRHCETVDIPYEPQLLKTKNLLHLYTPVQANGNGDLLSMIEELHPTPALGGTPREEALKLIREVELLDRGLYGAPMGWVDEQGNGEFAVALRCGLLSGKQASLFAGCGIVIDSKPHLEYEETRLKFKPMLSALEGLSR</sequence>
<evidence type="ECO:0000313" key="8">
    <source>
        <dbReference type="Proteomes" id="UP000789423"/>
    </source>
</evidence>
<dbReference type="PANTHER" id="PTHR42839">
    <property type="entry name" value="ISOCHORISMATE SYNTHASE ENTC"/>
    <property type="match status" value="1"/>
</dbReference>
<gene>
    <name evidence="7" type="primary">pchA</name>
    <name evidence="7" type="ORF">BACCIP111899_03721</name>
</gene>
<evidence type="ECO:0000256" key="2">
    <source>
        <dbReference type="ARBA" id="ARBA00005297"/>
    </source>
</evidence>
<dbReference type="Pfam" id="PF00425">
    <property type="entry name" value="Chorismate_bind"/>
    <property type="match status" value="1"/>
</dbReference>
<evidence type="ECO:0000313" key="7">
    <source>
        <dbReference type="EMBL" id="CAG9614488.1"/>
    </source>
</evidence>
<feature type="domain" description="Chorismate-utilising enzyme C-terminal" evidence="6">
    <location>
        <begin position="200"/>
        <end position="451"/>
    </location>
</feature>
<dbReference type="RefSeq" id="WP_230576435.1">
    <property type="nucleotide sequence ID" value="NZ_CAKJTI010000029.1"/>
</dbReference>
<keyword evidence="4 7" id="KW-0413">Isomerase</keyword>
<evidence type="ECO:0000256" key="4">
    <source>
        <dbReference type="ARBA" id="ARBA00023235"/>
    </source>
</evidence>
<dbReference type="SUPFAM" id="SSF56322">
    <property type="entry name" value="ADC synthase"/>
    <property type="match status" value="1"/>
</dbReference>
<evidence type="ECO:0000256" key="3">
    <source>
        <dbReference type="ARBA" id="ARBA00012824"/>
    </source>
</evidence>
<reference evidence="7 8" key="1">
    <citation type="submission" date="2021-10" db="EMBL/GenBank/DDBJ databases">
        <authorList>
            <person name="Criscuolo A."/>
        </authorList>
    </citation>
    <scope>NUCLEOTIDE SEQUENCE [LARGE SCALE GENOMIC DNA]</scope>
    <source>
        <strain evidence="8">CIP 111899</strain>
    </source>
</reference>
<comment type="catalytic activity">
    <reaction evidence="1">
        <text>chorismate = isochorismate</text>
        <dbReference type="Rhea" id="RHEA:18985"/>
        <dbReference type="ChEBI" id="CHEBI:29748"/>
        <dbReference type="ChEBI" id="CHEBI:29780"/>
        <dbReference type="EC" id="5.4.4.2"/>
    </reaction>
</comment>
<evidence type="ECO:0000256" key="5">
    <source>
        <dbReference type="ARBA" id="ARBA00041564"/>
    </source>
</evidence>
<organism evidence="7 8">
    <name type="scientific">Bacillus rhizoplanae</name>
    <dbReference type="NCBI Taxonomy" id="2880966"/>
    <lineage>
        <taxon>Bacteria</taxon>
        <taxon>Bacillati</taxon>
        <taxon>Bacillota</taxon>
        <taxon>Bacilli</taxon>
        <taxon>Bacillales</taxon>
        <taxon>Bacillaceae</taxon>
        <taxon>Bacillus</taxon>
    </lineage>
</organism>
<accession>A0ABN8A0G4</accession>
<dbReference type="InterPro" id="IPR005801">
    <property type="entry name" value="ADC_synthase"/>
</dbReference>
<comment type="caution">
    <text evidence="7">The sequence shown here is derived from an EMBL/GenBank/DDBJ whole genome shotgun (WGS) entry which is preliminary data.</text>
</comment>
<protein>
    <recommendedName>
        <fullName evidence="3">isochorismate synthase</fullName>
        <ecNumber evidence="3">5.4.4.2</ecNumber>
    </recommendedName>
    <alternativeName>
        <fullName evidence="5">Isochorismate mutase</fullName>
    </alternativeName>
</protein>
<keyword evidence="8" id="KW-1185">Reference proteome</keyword>
<comment type="similarity">
    <text evidence="2">Belongs to the isochorismate synthase family.</text>
</comment>
<name>A0ABN8A0G4_9BACI</name>
<evidence type="ECO:0000259" key="6">
    <source>
        <dbReference type="Pfam" id="PF00425"/>
    </source>
</evidence>
<dbReference type="Proteomes" id="UP000789423">
    <property type="component" value="Unassembled WGS sequence"/>
</dbReference>
<proteinExistence type="inferred from homology"/>
<evidence type="ECO:0000256" key="1">
    <source>
        <dbReference type="ARBA" id="ARBA00000799"/>
    </source>
</evidence>